<name>A0A1D6H5D4_MAIZE</name>
<accession>A0A1D6H5D4</accession>
<evidence type="ECO:0000313" key="1">
    <source>
        <dbReference type="EMBL" id="AQK70035.1"/>
    </source>
</evidence>
<sequence length="218" mass="23950">MVAAAPGILPWPHLPLPSSSHPSDASDAAAAATDANTSAYDIQIFEPTSIEERRRLLIQRRRLRLAASHASRLTVASRVSSKLISATASCSSGVASDLPPPLLMARRCLPPLPQPRPCRPWRIPNPTTSSVGPRRRGCAMNFRRKKPATIQGSILTTRTRGDANKVYVNLSWGVDNLALANLFTEQGPSMTDLDDRSVLRYQHQSRLEAILNFHLRCE</sequence>
<organism evidence="1">
    <name type="scientific">Zea mays</name>
    <name type="common">Maize</name>
    <dbReference type="NCBI Taxonomy" id="4577"/>
    <lineage>
        <taxon>Eukaryota</taxon>
        <taxon>Viridiplantae</taxon>
        <taxon>Streptophyta</taxon>
        <taxon>Embryophyta</taxon>
        <taxon>Tracheophyta</taxon>
        <taxon>Spermatophyta</taxon>
        <taxon>Magnoliopsida</taxon>
        <taxon>Liliopsida</taxon>
        <taxon>Poales</taxon>
        <taxon>Poaceae</taxon>
        <taxon>PACMAD clade</taxon>
        <taxon>Panicoideae</taxon>
        <taxon>Andropogonodae</taxon>
        <taxon>Andropogoneae</taxon>
        <taxon>Tripsacinae</taxon>
        <taxon>Zea</taxon>
    </lineage>
</organism>
<proteinExistence type="predicted"/>
<dbReference type="AlphaFoldDB" id="A0A1D6H5D4"/>
<protein>
    <submittedName>
        <fullName evidence="1">Uncharacterized protein</fullName>
    </submittedName>
</protein>
<reference evidence="1" key="1">
    <citation type="submission" date="2015-12" db="EMBL/GenBank/DDBJ databases">
        <title>Update maize B73 reference genome by single molecule sequencing technologies.</title>
        <authorList>
            <consortium name="Maize Genome Sequencing Project"/>
            <person name="Ware D."/>
        </authorList>
    </citation>
    <scope>NUCLEOTIDE SEQUENCE</scope>
    <source>
        <tissue evidence="1">Seedling</tissue>
    </source>
</reference>
<dbReference type="EMBL" id="CM000781">
    <property type="protein sequence ID" value="AQK70035.1"/>
    <property type="molecule type" value="Genomic_DNA"/>
</dbReference>
<dbReference type="InParanoid" id="A0A1D6H5D4"/>
<gene>
    <name evidence="1" type="ORF">ZEAMMB73_Zm00001d016080</name>
</gene>
<dbReference type="ExpressionAtlas" id="A0A1D6H5D4">
    <property type="expression patterns" value="baseline and differential"/>
</dbReference>